<dbReference type="Proteomes" id="UP000031675">
    <property type="component" value="Unassembled WGS sequence"/>
</dbReference>
<gene>
    <name evidence="2" type="ORF">LP52_25450</name>
</gene>
<evidence type="ECO:0000313" key="3">
    <source>
        <dbReference type="Proteomes" id="UP000031675"/>
    </source>
</evidence>
<sequence>MVSPEDVPVPQVDCDAVDSAGKNLKSDGTDVAQAGQDITSAWQGLEGVYTAPEAQTLFASIAPVATTGDDFDEAVTSVGDALITFAEEVRPIKARLAALKADAEDFQDTIAGDDDWREDEDQVEELDRLNNDILQAVFEYQRAERDCANAITSLFGGTTFVAADGDGSAGAGERAHGTGEALQGVETPWITPQEHDAPWYEDAWDGVKDFGVGIAEDVGGLVGLHGEDGWGVGSWGAWGDNLKSNYGDMLNGLGSLTGFYGEDGWGVGSLGQWWGNVSTGWTEFAHAIVPWREWGDRPGYVITQSVLNIGSMFVGAGVVKGLVQGSRKAGGGADADADADTRGAEVDVDVQTRHLEGVGDRPGQQT</sequence>
<evidence type="ECO:0000256" key="1">
    <source>
        <dbReference type="SAM" id="MobiDB-lite"/>
    </source>
</evidence>
<dbReference type="EMBL" id="JROO01000101">
    <property type="protein sequence ID" value="KIH96365.1"/>
    <property type="molecule type" value="Genomic_DNA"/>
</dbReference>
<protein>
    <submittedName>
        <fullName evidence="2">Uncharacterized protein</fullName>
    </submittedName>
</protein>
<dbReference type="AlphaFoldDB" id="A0A0C2JBH9"/>
<feature type="non-terminal residue" evidence="2">
    <location>
        <position position="366"/>
    </location>
</feature>
<evidence type="ECO:0000313" key="2">
    <source>
        <dbReference type="EMBL" id="KIH96365.1"/>
    </source>
</evidence>
<feature type="region of interest" description="Disordered" evidence="1">
    <location>
        <begin position="329"/>
        <end position="366"/>
    </location>
</feature>
<accession>A0A0C2JBH9</accession>
<feature type="compositionally biased region" description="Basic and acidic residues" evidence="1">
    <location>
        <begin position="339"/>
        <end position="359"/>
    </location>
</feature>
<reference evidence="3" key="1">
    <citation type="journal article" date="2015" name="Chem. Biol.">
        <title>Structure, bioactivity, and resistance mechanism of streptomonomicin, an unusual lasso Peptide from an understudied halophilic actinomycete.</title>
        <authorList>
            <person name="Metelev M."/>
            <person name="Tietz J.I."/>
            <person name="Melby J.O."/>
            <person name="Blair P.M."/>
            <person name="Zhu L."/>
            <person name="Livnat I."/>
            <person name="Severinov K."/>
            <person name="Mitchell D.A."/>
        </authorList>
    </citation>
    <scope>NUCLEOTIDE SEQUENCE [LARGE SCALE GENOMIC DNA]</scope>
    <source>
        <strain evidence="3">YIM 90003</strain>
    </source>
</reference>
<comment type="caution">
    <text evidence="2">The sequence shown here is derived from an EMBL/GenBank/DDBJ whole genome shotgun (WGS) entry which is preliminary data.</text>
</comment>
<keyword evidence="3" id="KW-1185">Reference proteome</keyword>
<name>A0A0C2JBH9_9ACTN</name>
<organism evidence="2 3">
    <name type="scientific">Streptomonospora alba</name>
    <dbReference type="NCBI Taxonomy" id="183763"/>
    <lineage>
        <taxon>Bacteria</taxon>
        <taxon>Bacillati</taxon>
        <taxon>Actinomycetota</taxon>
        <taxon>Actinomycetes</taxon>
        <taxon>Streptosporangiales</taxon>
        <taxon>Nocardiopsidaceae</taxon>
        <taxon>Streptomonospora</taxon>
    </lineage>
</organism>
<proteinExistence type="predicted"/>